<organism evidence="1 2">
    <name type="scientific">Coptis chinensis</name>
    <dbReference type="NCBI Taxonomy" id="261450"/>
    <lineage>
        <taxon>Eukaryota</taxon>
        <taxon>Viridiplantae</taxon>
        <taxon>Streptophyta</taxon>
        <taxon>Embryophyta</taxon>
        <taxon>Tracheophyta</taxon>
        <taxon>Spermatophyta</taxon>
        <taxon>Magnoliopsida</taxon>
        <taxon>Ranunculales</taxon>
        <taxon>Ranunculaceae</taxon>
        <taxon>Coptidoideae</taxon>
        <taxon>Coptis</taxon>
    </lineage>
</organism>
<dbReference type="OrthoDB" id="1914915at2759"/>
<name>A0A835LQ18_9MAGN</name>
<sequence length="204" mass="23680">MVLIHKKVQKVPETCILRQWRKDVRRQHTKVKISYFDWLQNPDNEQYDRMCKVFYEVVDLATHNEAKTRVVVDRIKSLCKELNEDEGAWGIRINIGRPPFKRKESKAVLEVHVFGNLNSEKDHGRNAPHASHPYNSIDAGFPLHLQDTGGTFPFRHGSHLNNYIGVDFPLHVQESEDNFPRAYPPNNFLGVNFPLQIPYPPLMA</sequence>
<reference evidence="1 2" key="1">
    <citation type="submission" date="2020-10" db="EMBL/GenBank/DDBJ databases">
        <title>The Coptis chinensis genome and diversification of protoberbering-type alkaloids.</title>
        <authorList>
            <person name="Wang B."/>
            <person name="Shu S."/>
            <person name="Song C."/>
            <person name="Liu Y."/>
        </authorList>
    </citation>
    <scope>NUCLEOTIDE SEQUENCE [LARGE SCALE GENOMIC DNA]</scope>
    <source>
        <strain evidence="1">HL-2020</strain>
        <tissue evidence="1">Leaf</tissue>
    </source>
</reference>
<protein>
    <recommendedName>
        <fullName evidence="3">Protein FAR1-RELATED SEQUENCE</fullName>
    </recommendedName>
</protein>
<evidence type="ECO:0008006" key="3">
    <source>
        <dbReference type="Google" id="ProtNLM"/>
    </source>
</evidence>
<keyword evidence="2" id="KW-1185">Reference proteome</keyword>
<dbReference type="Proteomes" id="UP000631114">
    <property type="component" value="Unassembled WGS sequence"/>
</dbReference>
<evidence type="ECO:0000313" key="2">
    <source>
        <dbReference type="Proteomes" id="UP000631114"/>
    </source>
</evidence>
<proteinExistence type="predicted"/>
<accession>A0A835LQ18</accession>
<comment type="caution">
    <text evidence="1">The sequence shown here is derived from an EMBL/GenBank/DDBJ whole genome shotgun (WGS) entry which is preliminary data.</text>
</comment>
<dbReference type="EMBL" id="JADFTS010000006">
    <property type="protein sequence ID" value="KAF9600652.1"/>
    <property type="molecule type" value="Genomic_DNA"/>
</dbReference>
<dbReference type="AlphaFoldDB" id="A0A835LQ18"/>
<gene>
    <name evidence="1" type="ORF">IFM89_011235</name>
</gene>
<evidence type="ECO:0000313" key="1">
    <source>
        <dbReference type="EMBL" id="KAF9600652.1"/>
    </source>
</evidence>